<dbReference type="Pfam" id="PF06169">
    <property type="entry name" value="DUF982"/>
    <property type="match status" value="1"/>
</dbReference>
<protein>
    <submittedName>
        <fullName evidence="1">DUF982 domain-containing protein</fullName>
    </submittedName>
</protein>
<evidence type="ECO:0000313" key="1">
    <source>
        <dbReference type="EMBL" id="MEX4010282.1"/>
    </source>
</evidence>
<dbReference type="Proteomes" id="UP001559025">
    <property type="component" value="Unassembled WGS sequence"/>
</dbReference>
<evidence type="ECO:0000313" key="2">
    <source>
        <dbReference type="Proteomes" id="UP001559025"/>
    </source>
</evidence>
<dbReference type="Gene3D" id="6.10.250.730">
    <property type="match status" value="1"/>
</dbReference>
<dbReference type="EMBL" id="JAZHFV010000011">
    <property type="protein sequence ID" value="MEX4010282.1"/>
    <property type="molecule type" value="Genomic_DNA"/>
</dbReference>
<keyword evidence="2" id="KW-1185">Reference proteome</keyword>
<accession>A0ABV3X005</accession>
<name>A0ABV3X005_9HYPH</name>
<comment type="caution">
    <text evidence="1">The sequence shown here is derived from an EMBL/GenBank/DDBJ whole genome shotgun (WGS) entry which is preliminary data.</text>
</comment>
<dbReference type="RefSeq" id="WP_368804996.1">
    <property type="nucleotide sequence ID" value="NZ_JAZHFV010000011.1"/>
</dbReference>
<organism evidence="1 2">
    <name type="scientific">Neoaquamicrobium sediminum</name>
    <dbReference type="NCBI Taxonomy" id="1849104"/>
    <lineage>
        <taxon>Bacteria</taxon>
        <taxon>Pseudomonadati</taxon>
        <taxon>Pseudomonadota</taxon>
        <taxon>Alphaproteobacteria</taxon>
        <taxon>Hyphomicrobiales</taxon>
        <taxon>Phyllobacteriaceae</taxon>
        <taxon>Neoaquamicrobium</taxon>
    </lineage>
</organism>
<dbReference type="InterPro" id="IPR010385">
    <property type="entry name" value="DUF982"/>
</dbReference>
<reference evidence="1 2" key="1">
    <citation type="submission" date="2024-01" db="EMBL/GenBank/DDBJ databases">
        <title>New evidence supports the origin of RcGTA from prophage.</title>
        <authorList>
            <person name="Xu Y."/>
            <person name="Liu B."/>
            <person name="Chen F."/>
        </authorList>
    </citation>
    <scope>NUCLEOTIDE SEQUENCE [LARGE SCALE GENOMIC DNA]</scope>
    <source>
        <strain evidence="1 2">CBW1107-2</strain>
    </source>
</reference>
<proteinExistence type="predicted"/>
<gene>
    <name evidence="1" type="ORF">V1479_23455</name>
</gene>
<sequence>MLEAYALLRDWPDSSRNGAHMVILNACKAGVAGEIDAETVRATFAAFARRNGIIVPNIISYSRTEGCRLIPS</sequence>